<dbReference type="CDD" id="cd01392">
    <property type="entry name" value="HTH_LacI"/>
    <property type="match status" value="1"/>
</dbReference>
<dbReference type="Pfam" id="PF00356">
    <property type="entry name" value="LacI"/>
    <property type="match status" value="1"/>
</dbReference>
<evidence type="ECO:0000256" key="2">
    <source>
        <dbReference type="ARBA" id="ARBA00023125"/>
    </source>
</evidence>
<keyword evidence="1" id="KW-0805">Transcription regulation</keyword>
<dbReference type="EMBL" id="CP137744">
    <property type="protein sequence ID" value="WOZ78416.1"/>
    <property type="molecule type" value="Genomic_DNA"/>
</dbReference>
<accession>A0ABZ0MSB9</accession>
<dbReference type="Gene3D" id="3.40.50.2300">
    <property type="match status" value="2"/>
</dbReference>
<name>A0ABZ0MSB9_9ENTR</name>
<dbReference type="Gene3D" id="1.10.260.40">
    <property type="entry name" value="lambda repressor-like DNA-binding domains"/>
    <property type="match status" value="1"/>
</dbReference>
<dbReference type="PROSITE" id="PS00356">
    <property type="entry name" value="HTH_LACI_1"/>
    <property type="match status" value="1"/>
</dbReference>
<dbReference type="InterPro" id="IPR000843">
    <property type="entry name" value="HTH_LacI"/>
</dbReference>
<evidence type="ECO:0000313" key="6">
    <source>
        <dbReference type="Proteomes" id="UP001302368"/>
    </source>
</evidence>
<gene>
    <name evidence="5" type="ORF">Q8Y70_04930</name>
</gene>
<dbReference type="InterPro" id="IPR028082">
    <property type="entry name" value="Peripla_BP_I"/>
</dbReference>
<dbReference type="CDD" id="cd06270">
    <property type="entry name" value="PBP1_GalS-like"/>
    <property type="match status" value="1"/>
</dbReference>
<dbReference type="PANTHER" id="PTHR30146">
    <property type="entry name" value="LACI-RELATED TRANSCRIPTIONAL REPRESSOR"/>
    <property type="match status" value="1"/>
</dbReference>
<evidence type="ECO:0000313" key="5">
    <source>
        <dbReference type="EMBL" id="WOZ78416.1"/>
    </source>
</evidence>
<feature type="domain" description="HTH lacI-type" evidence="4">
    <location>
        <begin position="2"/>
        <end position="56"/>
    </location>
</feature>
<dbReference type="InterPro" id="IPR046335">
    <property type="entry name" value="LacI/GalR-like_sensor"/>
</dbReference>
<proteinExistence type="predicted"/>
<evidence type="ECO:0000259" key="4">
    <source>
        <dbReference type="PROSITE" id="PS50932"/>
    </source>
</evidence>
<keyword evidence="3" id="KW-0804">Transcription</keyword>
<dbReference type="RefSeq" id="WP_200552519.1">
    <property type="nucleotide sequence ID" value="NZ_CP137744.1"/>
</dbReference>
<evidence type="ECO:0000256" key="3">
    <source>
        <dbReference type="ARBA" id="ARBA00023163"/>
    </source>
</evidence>
<dbReference type="GO" id="GO:0003677">
    <property type="term" value="F:DNA binding"/>
    <property type="evidence" value="ECO:0007669"/>
    <property type="project" value="UniProtKB-KW"/>
</dbReference>
<dbReference type="Proteomes" id="UP001302368">
    <property type="component" value="Chromosome"/>
</dbReference>
<dbReference type="Pfam" id="PF13377">
    <property type="entry name" value="Peripla_BP_3"/>
    <property type="match status" value="1"/>
</dbReference>
<dbReference type="PROSITE" id="PS50932">
    <property type="entry name" value="HTH_LACI_2"/>
    <property type="match status" value="1"/>
</dbReference>
<dbReference type="PRINTS" id="PR00036">
    <property type="entry name" value="HTHLACI"/>
</dbReference>
<sequence length="335" mass="36790">MVTILDVARLAGVSKATVSRALNGKVFVREEVKARIMQAIAETGYRPNQLARNLANNKTNSVGLVITNGLYNGPFFSSMIYHAATNSELHSRQLVLADGKHSAQEERDAIDLLLSLRCEAIMIYPKYLSVAELDEIIERNPTPIVVINRELTRHRNQCVFVDHQQSCETMMEYLLAQGHTRIAFVAGSDASPTGESRLAGYRKALRNAGIEPDPQLLVRGSWSTDSGYEAGRELLARNVPFTCVLAGNDDMAIGVAKACYEAGLRLPQDVSLAGFDDSVIGKYYNPSLTTIHVPMEEMIRNAIEMVLMPEAAAICAHRGELVCRESVIAPKTTAR</sequence>
<dbReference type="SUPFAM" id="SSF47413">
    <property type="entry name" value="lambda repressor-like DNA-binding domains"/>
    <property type="match status" value="1"/>
</dbReference>
<dbReference type="SMART" id="SM00354">
    <property type="entry name" value="HTH_LACI"/>
    <property type="match status" value="1"/>
</dbReference>
<dbReference type="SUPFAM" id="SSF53822">
    <property type="entry name" value="Periplasmic binding protein-like I"/>
    <property type="match status" value="1"/>
</dbReference>
<dbReference type="PANTHER" id="PTHR30146:SF67">
    <property type="entry name" value="HTH-TYPE TRANSCRIPTIONAL REGULATOR ASCG"/>
    <property type="match status" value="1"/>
</dbReference>
<keyword evidence="6" id="KW-1185">Reference proteome</keyword>
<protein>
    <submittedName>
        <fullName evidence="5">LacI family DNA-binding transcriptional regulator</fullName>
    </submittedName>
</protein>
<keyword evidence="2 5" id="KW-0238">DNA-binding</keyword>
<evidence type="ECO:0000256" key="1">
    <source>
        <dbReference type="ARBA" id="ARBA00023015"/>
    </source>
</evidence>
<organism evidence="5 6">
    <name type="scientific">Kosakonia sacchari</name>
    <dbReference type="NCBI Taxonomy" id="1158459"/>
    <lineage>
        <taxon>Bacteria</taxon>
        <taxon>Pseudomonadati</taxon>
        <taxon>Pseudomonadota</taxon>
        <taxon>Gammaproteobacteria</taxon>
        <taxon>Enterobacterales</taxon>
        <taxon>Enterobacteriaceae</taxon>
        <taxon>Kosakonia</taxon>
    </lineage>
</organism>
<dbReference type="InterPro" id="IPR010982">
    <property type="entry name" value="Lambda_DNA-bd_dom_sf"/>
</dbReference>
<reference evidence="5 6" key="1">
    <citation type="submission" date="2023-10" db="EMBL/GenBank/DDBJ databases">
        <title>Genome sequencing of the isolated polysaccharide-producing bacterium Kosakonia sacchari KS2022.</title>
        <authorList>
            <person name="Yi X."/>
        </authorList>
    </citation>
    <scope>NUCLEOTIDE SEQUENCE [LARGE SCALE GENOMIC DNA]</scope>
    <source>
        <strain evidence="5 6">KS2022</strain>
    </source>
</reference>